<dbReference type="RefSeq" id="YP_009476591.1">
    <property type="nucleotide sequence ID" value="NC_037451.1"/>
</dbReference>
<keyword evidence="2" id="KW-0496">Mitochondrion</keyword>
<dbReference type="EMBL" id="MG680941">
    <property type="protein sequence ID" value="AVM81084.1"/>
    <property type="molecule type" value="Genomic_DNA"/>
</dbReference>
<geneLocation type="mitochondrion" evidence="2"/>
<organism evidence="2">
    <name type="scientific">Chroomonas placoidea</name>
    <dbReference type="NCBI Taxonomy" id="173977"/>
    <lineage>
        <taxon>Eukaryota</taxon>
        <taxon>Cryptophyceae</taxon>
        <taxon>Pyrenomonadales</taxon>
        <taxon>Chroomonadaceae</taxon>
        <taxon>Chroomonas</taxon>
    </lineage>
</organism>
<dbReference type="AlphaFoldDB" id="A0A2P1G7Z7"/>
<dbReference type="InterPro" id="IPR034804">
    <property type="entry name" value="SQR/QFR_C/D"/>
</dbReference>
<keyword evidence="1" id="KW-1133">Transmembrane helix</keyword>
<dbReference type="Gene3D" id="1.20.1300.10">
    <property type="entry name" value="Fumarate reductase/succinate dehydrogenase, transmembrane subunit"/>
    <property type="match status" value="1"/>
</dbReference>
<proteinExistence type="predicted"/>
<name>A0A2P1G7Z7_9CRYP</name>
<accession>A0A2P1G7Z7</accession>
<dbReference type="GO" id="GO:0016020">
    <property type="term" value="C:membrane"/>
    <property type="evidence" value="ECO:0007669"/>
    <property type="project" value="InterPro"/>
</dbReference>
<keyword evidence="1" id="KW-0472">Membrane</keyword>
<sequence>MKFYSVGFSHWISQRMSAVLLISLSFSLFYFESLYVSNFILILVIFHFKLGFETLFEDYVHDIYLKTFGAILLRLIGIYALKFLFLSIIL</sequence>
<keyword evidence="1" id="KW-0812">Transmembrane</keyword>
<evidence type="ECO:0000313" key="2">
    <source>
        <dbReference type="EMBL" id="AVM81084.1"/>
    </source>
</evidence>
<dbReference type="GeneID" id="36496193"/>
<evidence type="ECO:0000256" key="1">
    <source>
        <dbReference type="SAM" id="Phobius"/>
    </source>
</evidence>
<gene>
    <name evidence="2" type="primary">sdh4</name>
    <name evidence="2" type="ORF">CplaMt_p005</name>
</gene>
<feature type="transmembrane region" description="Helical" evidence="1">
    <location>
        <begin position="20"/>
        <end position="48"/>
    </location>
</feature>
<dbReference type="SUPFAM" id="SSF81343">
    <property type="entry name" value="Fumarate reductase respiratory complex transmembrane subunits"/>
    <property type="match status" value="1"/>
</dbReference>
<protein>
    <submittedName>
        <fullName evidence="2">Succinate:cytochrome c oxidoreductase subunit 4</fullName>
    </submittedName>
</protein>
<reference evidence="2" key="1">
    <citation type="journal article" date="2018" name="BMC Genomics">
        <title>Comparative mitochondrial genomics of cryptophyte algae: gene shuffling and dynamic mobile genetic elements.</title>
        <authorList>
            <person name="Kim J.I."/>
            <person name="Yoon H.S."/>
            <person name="Yi G."/>
            <person name="Shin W."/>
            <person name="Archibald J.M."/>
        </authorList>
    </citation>
    <scope>NUCLEOTIDE SEQUENCE</scope>
    <source>
        <strain evidence="2">CCAP978/8</strain>
    </source>
</reference>
<feature type="transmembrane region" description="Helical" evidence="1">
    <location>
        <begin position="68"/>
        <end position="89"/>
    </location>
</feature>